<name>A0ABR2ZS21_9AGAR</name>
<keyword evidence="3" id="KW-1185">Reference proteome</keyword>
<accession>A0ABR2ZS21</accession>
<comment type="caution">
    <text evidence="2">The sequence shown here is derived from an EMBL/GenBank/DDBJ whole genome shotgun (WGS) entry which is preliminary data.</text>
</comment>
<evidence type="ECO:0000313" key="2">
    <source>
        <dbReference type="EMBL" id="KAL0064470.1"/>
    </source>
</evidence>
<dbReference type="EMBL" id="JBBXMP010000062">
    <property type="protein sequence ID" value="KAL0064470.1"/>
    <property type="molecule type" value="Genomic_DNA"/>
</dbReference>
<proteinExistence type="predicted"/>
<organism evidence="2 3">
    <name type="scientific">Marasmius tenuissimus</name>
    <dbReference type="NCBI Taxonomy" id="585030"/>
    <lineage>
        <taxon>Eukaryota</taxon>
        <taxon>Fungi</taxon>
        <taxon>Dikarya</taxon>
        <taxon>Basidiomycota</taxon>
        <taxon>Agaricomycotina</taxon>
        <taxon>Agaricomycetes</taxon>
        <taxon>Agaricomycetidae</taxon>
        <taxon>Agaricales</taxon>
        <taxon>Marasmiineae</taxon>
        <taxon>Marasmiaceae</taxon>
        <taxon>Marasmius</taxon>
    </lineage>
</organism>
<evidence type="ECO:0000256" key="1">
    <source>
        <dbReference type="SAM" id="MobiDB-lite"/>
    </source>
</evidence>
<reference evidence="2 3" key="1">
    <citation type="submission" date="2024-05" db="EMBL/GenBank/DDBJ databases">
        <title>A draft genome resource for the thread blight pathogen Marasmius tenuissimus strain MS-2.</title>
        <authorList>
            <person name="Yulfo-Soto G.E."/>
            <person name="Baruah I.K."/>
            <person name="Amoako-Attah I."/>
            <person name="Bukari Y."/>
            <person name="Meinhardt L.W."/>
            <person name="Bailey B.A."/>
            <person name="Cohen S.P."/>
        </authorList>
    </citation>
    <scope>NUCLEOTIDE SEQUENCE [LARGE SCALE GENOMIC DNA]</scope>
    <source>
        <strain evidence="2 3">MS-2</strain>
    </source>
</reference>
<feature type="region of interest" description="Disordered" evidence="1">
    <location>
        <begin position="1"/>
        <end position="70"/>
    </location>
</feature>
<protein>
    <submittedName>
        <fullName evidence="2">Uncharacterized protein</fullName>
    </submittedName>
</protein>
<feature type="compositionally biased region" description="Acidic residues" evidence="1">
    <location>
        <begin position="18"/>
        <end position="33"/>
    </location>
</feature>
<evidence type="ECO:0000313" key="3">
    <source>
        <dbReference type="Proteomes" id="UP001437256"/>
    </source>
</evidence>
<dbReference type="Proteomes" id="UP001437256">
    <property type="component" value="Unassembled WGS sequence"/>
</dbReference>
<feature type="compositionally biased region" description="Acidic residues" evidence="1">
    <location>
        <begin position="42"/>
        <end position="64"/>
    </location>
</feature>
<gene>
    <name evidence="2" type="ORF">AAF712_008634</name>
</gene>
<sequence>MGGRGRFHARNFKGQDGSGEEEEELQWEAEEDFTLEHVFNSPDDDDDDEDDVNSPDEDEEDEDDVSPRMEPVGFVYYPTNSTQIHITPNITPVQPRKGNISTIFEARGHAYLDPVNITFNTSLASDDRSLVEDEFEADLIARLVRSKWDGDAFEEYRLFSVFTITFLSLHRPF</sequence>
<feature type="compositionally biased region" description="Basic residues" evidence="1">
    <location>
        <begin position="1"/>
        <end position="11"/>
    </location>
</feature>